<evidence type="ECO:0000259" key="2">
    <source>
        <dbReference type="Pfam" id="PF03061"/>
    </source>
</evidence>
<evidence type="ECO:0000313" key="3">
    <source>
        <dbReference type="EMBL" id="MFF0543582.1"/>
    </source>
</evidence>
<keyword evidence="4" id="KW-1185">Reference proteome</keyword>
<organism evidence="3 4">
    <name type="scientific">Nocardia thailandica</name>
    <dbReference type="NCBI Taxonomy" id="257275"/>
    <lineage>
        <taxon>Bacteria</taxon>
        <taxon>Bacillati</taxon>
        <taxon>Actinomycetota</taxon>
        <taxon>Actinomycetes</taxon>
        <taxon>Mycobacteriales</taxon>
        <taxon>Nocardiaceae</taxon>
        <taxon>Nocardia</taxon>
    </lineage>
</organism>
<accession>A0ABW6PMG2</accession>
<dbReference type="EMBL" id="JBIAMX010000006">
    <property type="protein sequence ID" value="MFF0543582.1"/>
    <property type="molecule type" value="Genomic_DNA"/>
</dbReference>
<proteinExistence type="predicted"/>
<dbReference type="InterPro" id="IPR003736">
    <property type="entry name" value="PAAI_dom"/>
</dbReference>
<reference evidence="3 4" key="1">
    <citation type="submission" date="2024-10" db="EMBL/GenBank/DDBJ databases">
        <title>The Natural Products Discovery Center: Release of the First 8490 Sequenced Strains for Exploring Actinobacteria Biosynthetic Diversity.</title>
        <authorList>
            <person name="Kalkreuter E."/>
            <person name="Kautsar S.A."/>
            <person name="Yang D."/>
            <person name="Bader C.D."/>
            <person name="Teijaro C.N."/>
            <person name="Fluegel L."/>
            <person name="Davis C.M."/>
            <person name="Simpson J.R."/>
            <person name="Lauterbach L."/>
            <person name="Steele A.D."/>
            <person name="Gui C."/>
            <person name="Meng S."/>
            <person name="Li G."/>
            <person name="Viehrig K."/>
            <person name="Ye F."/>
            <person name="Su P."/>
            <person name="Kiefer A.F."/>
            <person name="Nichols A."/>
            <person name="Cepeda A.J."/>
            <person name="Yan W."/>
            <person name="Fan B."/>
            <person name="Jiang Y."/>
            <person name="Adhikari A."/>
            <person name="Zheng C.-J."/>
            <person name="Schuster L."/>
            <person name="Cowan T.M."/>
            <person name="Smanski M.J."/>
            <person name="Chevrette M.G."/>
            <person name="De Carvalho L.P.S."/>
            <person name="Shen B."/>
        </authorList>
    </citation>
    <scope>NUCLEOTIDE SEQUENCE [LARGE SCALE GENOMIC DNA]</scope>
    <source>
        <strain evidence="3 4">NPDC004045</strain>
    </source>
</reference>
<feature type="domain" description="Thioesterase" evidence="2">
    <location>
        <begin position="55"/>
        <end position="125"/>
    </location>
</feature>
<dbReference type="NCBIfam" id="TIGR00369">
    <property type="entry name" value="unchar_dom_1"/>
    <property type="match status" value="1"/>
</dbReference>
<evidence type="ECO:0000256" key="1">
    <source>
        <dbReference type="ARBA" id="ARBA00022801"/>
    </source>
</evidence>
<sequence>MTGFEPANPDFAEAVAAAVLSMPAAIHLGFTFGALGPGSAEIVQPHRRELTQHDGFLQGGVLGSLADFAAGSAAGTLLPPGWVNMTIDYTVKILAPAKGPTVVARGRVVKPGALITVAAADVHTVDADGGETLCATALVTLRNVRLTPA</sequence>
<gene>
    <name evidence="3" type="ORF">ACFYTF_12180</name>
</gene>
<dbReference type="SUPFAM" id="SSF54637">
    <property type="entry name" value="Thioesterase/thiol ester dehydrase-isomerase"/>
    <property type="match status" value="1"/>
</dbReference>
<dbReference type="GO" id="GO:0016787">
    <property type="term" value="F:hydrolase activity"/>
    <property type="evidence" value="ECO:0007669"/>
    <property type="project" value="UniProtKB-KW"/>
</dbReference>
<protein>
    <submittedName>
        <fullName evidence="3">PaaI family thioesterase</fullName>
        <ecNumber evidence="3">3.1.2.-</ecNumber>
    </submittedName>
</protein>
<keyword evidence="1 3" id="KW-0378">Hydrolase</keyword>
<dbReference type="Gene3D" id="3.10.129.10">
    <property type="entry name" value="Hotdog Thioesterase"/>
    <property type="match status" value="1"/>
</dbReference>
<comment type="caution">
    <text evidence="3">The sequence shown here is derived from an EMBL/GenBank/DDBJ whole genome shotgun (WGS) entry which is preliminary data.</text>
</comment>
<dbReference type="RefSeq" id="WP_387700206.1">
    <property type="nucleotide sequence ID" value="NZ_JBIAMX010000006.1"/>
</dbReference>
<dbReference type="Proteomes" id="UP001601444">
    <property type="component" value="Unassembled WGS sequence"/>
</dbReference>
<dbReference type="InterPro" id="IPR029069">
    <property type="entry name" value="HotDog_dom_sf"/>
</dbReference>
<dbReference type="CDD" id="cd03443">
    <property type="entry name" value="PaaI_thioesterase"/>
    <property type="match status" value="1"/>
</dbReference>
<name>A0ABW6PMG2_9NOCA</name>
<dbReference type="InterPro" id="IPR006683">
    <property type="entry name" value="Thioestr_dom"/>
</dbReference>
<dbReference type="EC" id="3.1.2.-" evidence="3"/>
<dbReference type="Pfam" id="PF03061">
    <property type="entry name" value="4HBT"/>
    <property type="match status" value="1"/>
</dbReference>
<evidence type="ECO:0000313" key="4">
    <source>
        <dbReference type="Proteomes" id="UP001601444"/>
    </source>
</evidence>